<accession>A0A821Y1B2</accession>
<reference evidence="1" key="1">
    <citation type="submission" date="2021-02" db="EMBL/GenBank/DDBJ databases">
        <authorList>
            <person name="Nowell W R."/>
        </authorList>
    </citation>
    <scope>NUCLEOTIDE SEQUENCE</scope>
</reference>
<comment type="caution">
    <text evidence="1">The sequence shown here is derived from an EMBL/GenBank/DDBJ whole genome shotgun (WGS) entry which is preliminary data.</text>
</comment>
<evidence type="ECO:0000313" key="2">
    <source>
        <dbReference type="Proteomes" id="UP000663838"/>
    </source>
</evidence>
<dbReference type="AlphaFoldDB" id="A0A821Y1B2"/>
<dbReference type="EMBL" id="CAJOBS010014061">
    <property type="protein sequence ID" value="CAF4953341.1"/>
    <property type="molecule type" value="Genomic_DNA"/>
</dbReference>
<evidence type="ECO:0000313" key="1">
    <source>
        <dbReference type="EMBL" id="CAF4953341.1"/>
    </source>
</evidence>
<protein>
    <submittedName>
        <fullName evidence="1">Uncharacterized protein</fullName>
    </submittedName>
</protein>
<sequence>MAPEQWHLLGANQMFYNTRNIPLMELSDHYPVFGFFNLNEHQWPEKPSGTLTYVRIVTADTNLPVMMVDRNIRIGNSSNDSFAFYFNKQRYTASASMFKIRTVYYSN</sequence>
<name>A0A821Y1B2_9BILA</name>
<dbReference type="Proteomes" id="UP000663838">
    <property type="component" value="Unassembled WGS sequence"/>
</dbReference>
<organism evidence="1 2">
    <name type="scientific">Rotaria socialis</name>
    <dbReference type="NCBI Taxonomy" id="392032"/>
    <lineage>
        <taxon>Eukaryota</taxon>
        <taxon>Metazoa</taxon>
        <taxon>Spiralia</taxon>
        <taxon>Gnathifera</taxon>
        <taxon>Rotifera</taxon>
        <taxon>Eurotatoria</taxon>
        <taxon>Bdelloidea</taxon>
        <taxon>Philodinida</taxon>
        <taxon>Philodinidae</taxon>
        <taxon>Rotaria</taxon>
    </lineage>
</organism>
<gene>
    <name evidence="1" type="ORF">TOA249_LOCUS33970</name>
</gene>
<proteinExistence type="predicted"/>